<dbReference type="InterPro" id="IPR024079">
    <property type="entry name" value="MetalloPept_cat_dom_sf"/>
</dbReference>
<keyword evidence="4 7" id="KW-0378">Hydrolase</keyword>
<proteinExistence type="inferred from homology"/>
<dbReference type="AlphaFoldDB" id="A0A146KM08"/>
<dbReference type="Pfam" id="PF01432">
    <property type="entry name" value="Peptidase_M3"/>
    <property type="match status" value="1"/>
</dbReference>
<dbReference type="InterPro" id="IPR045090">
    <property type="entry name" value="Pept_M3A_M3B"/>
</dbReference>
<keyword evidence="6 7" id="KW-0482">Metalloprotease</keyword>
<reference evidence="9" key="1">
    <citation type="journal article" date="2016" name="Gigascience">
        <title>De novo construction of an expanded transcriptome assembly for the western tarnished plant bug, Lygus hesperus.</title>
        <authorList>
            <person name="Tassone E.E."/>
            <person name="Geib S.M."/>
            <person name="Hall B."/>
            <person name="Fabrick J.A."/>
            <person name="Brent C.S."/>
            <person name="Hull J.J."/>
        </authorList>
    </citation>
    <scope>NUCLEOTIDE SEQUENCE</scope>
</reference>
<name>A0A146KM08_LYGHE</name>
<dbReference type="EMBL" id="GDHC01021844">
    <property type="protein sequence ID" value="JAP96784.1"/>
    <property type="molecule type" value="Transcribed_RNA"/>
</dbReference>
<dbReference type="GO" id="GO:0006508">
    <property type="term" value="P:proteolysis"/>
    <property type="evidence" value="ECO:0007669"/>
    <property type="project" value="UniProtKB-KW"/>
</dbReference>
<dbReference type="Gene3D" id="1.10.1370.10">
    <property type="entry name" value="Neurolysin, domain 3"/>
    <property type="match status" value="1"/>
</dbReference>
<evidence type="ECO:0000313" key="9">
    <source>
        <dbReference type="EMBL" id="JAP96784.1"/>
    </source>
</evidence>
<keyword evidence="2 7" id="KW-0645">Protease</keyword>
<sequence length="348" mass="39516">MLQSNFLQFLHNFQSCWLPSVTRNEVVDGCVYEASDVLRAVVGGAENGLQITLYPDIVHTILSRNPSAQVRRTVYVENCAQYRANLRTLAELALQRTKMARIQGYATYTESTLATELAQCPSNVVGLLEKLNATVLSDLRTFVRTTFQKPHRFPQTLFQWFQPVTEGDGALHPWDVPYYVQQLQHTLSTAATVPRELEVEYFSLRTLLEILQHICKHFFDIELRQVQPMVKPYAVRPSAHDGVSQWELRRTGDGQIFGTIYLDLLPRPHKTQNAATFTLVNGRLIPLWDLLHDIHSTTQHTLCTLVDGVERQHPTVVLCMNCSATVHGSTVLCCHQDLVTLLHEFGHT</sequence>
<dbReference type="Gene3D" id="3.40.390.10">
    <property type="entry name" value="Collagenase (Catalytic Domain)"/>
    <property type="match status" value="1"/>
</dbReference>
<feature type="domain" description="Peptidase M3A/M3B catalytic" evidence="8">
    <location>
        <begin position="62"/>
        <end position="347"/>
    </location>
</feature>
<gene>
    <name evidence="9" type="primary">oct1</name>
    <name evidence="9" type="ORF">g.23944</name>
</gene>
<evidence type="ECO:0000256" key="7">
    <source>
        <dbReference type="RuleBase" id="RU003435"/>
    </source>
</evidence>
<dbReference type="GO" id="GO:0006518">
    <property type="term" value="P:peptide metabolic process"/>
    <property type="evidence" value="ECO:0007669"/>
    <property type="project" value="TreeGrafter"/>
</dbReference>
<comment type="cofactor">
    <cofactor evidence="7">
        <name>Zn(2+)</name>
        <dbReference type="ChEBI" id="CHEBI:29105"/>
    </cofactor>
    <text evidence="7">Binds 1 zinc ion.</text>
</comment>
<protein>
    <submittedName>
        <fullName evidence="9">Mitochondrial intermediate peptidase</fullName>
    </submittedName>
</protein>
<dbReference type="GO" id="GO:0046872">
    <property type="term" value="F:metal ion binding"/>
    <property type="evidence" value="ECO:0007669"/>
    <property type="project" value="UniProtKB-UniRule"/>
</dbReference>
<comment type="similarity">
    <text evidence="1 7">Belongs to the peptidase M3 family.</text>
</comment>
<keyword evidence="5 7" id="KW-0862">Zinc</keyword>
<dbReference type="PANTHER" id="PTHR11804">
    <property type="entry name" value="PROTEASE M3 THIMET OLIGOPEPTIDASE-RELATED"/>
    <property type="match status" value="1"/>
</dbReference>
<evidence type="ECO:0000256" key="1">
    <source>
        <dbReference type="ARBA" id="ARBA00006040"/>
    </source>
</evidence>
<evidence type="ECO:0000256" key="4">
    <source>
        <dbReference type="ARBA" id="ARBA00022801"/>
    </source>
</evidence>
<keyword evidence="3 7" id="KW-0479">Metal-binding</keyword>
<evidence type="ECO:0000256" key="5">
    <source>
        <dbReference type="ARBA" id="ARBA00022833"/>
    </source>
</evidence>
<evidence type="ECO:0000256" key="3">
    <source>
        <dbReference type="ARBA" id="ARBA00022723"/>
    </source>
</evidence>
<dbReference type="GO" id="GO:0004222">
    <property type="term" value="F:metalloendopeptidase activity"/>
    <property type="evidence" value="ECO:0007669"/>
    <property type="project" value="InterPro"/>
</dbReference>
<evidence type="ECO:0000256" key="6">
    <source>
        <dbReference type="ARBA" id="ARBA00023049"/>
    </source>
</evidence>
<evidence type="ECO:0000259" key="8">
    <source>
        <dbReference type="Pfam" id="PF01432"/>
    </source>
</evidence>
<organism evidence="9">
    <name type="scientific">Lygus hesperus</name>
    <name type="common">Western plant bug</name>
    <dbReference type="NCBI Taxonomy" id="30085"/>
    <lineage>
        <taxon>Eukaryota</taxon>
        <taxon>Metazoa</taxon>
        <taxon>Ecdysozoa</taxon>
        <taxon>Arthropoda</taxon>
        <taxon>Hexapoda</taxon>
        <taxon>Insecta</taxon>
        <taxon>Pterygota</taxon>
        <taxon>Neoptera</taxon>
        <taxon>Paraneoptera</taxon>
        <taxon>Hemiptera</taxon>
        <taxon>Heteroptera</taxon>
        <taxon>Panheteroptera</taxon>
        <taxon>Cimicomorpha</taxon>
        <taxon>Miridae</taxon>
        <taxon>Mirini</taxon>
        <taxon>Lygus</taxon>
    </lineage>
</organism>
<accession>A0A146KM08</accession>
<dbReference type="PANTHER" id="PTHR11804:SF79">
    <property type="entry name" value="MITOCHONDRIAL INTERMEDIATE PEPTIDASE"/>
    <property type="match status" value="1"/>
</dbReference>
<dbReference type="InterPro" id="IPR001567">
    <property type="entry name" value="Pept_M3A_M3B_dom"/>
</dbReference>
<dbReference type="SUPFAM" id="SSF55486">
    <property type="entry name" value="Metalloproteases ('zincins'), catalytic domain"/>
    <property type="match status" value="1"/>
</dbReference>
<evidence type="ECO:0000256" key="2">
    <source>
        <dbReference type="ARBA" id="ARBA00022670"/>
    </source>
</evidence>
<dbReference type="InterPro" id="IPR024077">
    <property type="entry name" value="Neurolysin/TOP_dom2"/>
</dbReference>